<evidence type="ECO:0000313" key="12">
    <source>
        <dbReference type="RefSeq" id="XP_033569080.1"/>
    </source>
</evidence>
<evidence type="ECO:0000259" key="9">
    <source>
        <dbReference type="Pfam" id="PF01163"/>
    </source>
</evidence>
<protein>
    <recommendedName>
        <fullName evidence="1">non-specific serine/threonine protein kinase</fullName>
        <ecNumber evidence="1">2.7.11.1</ecNumber>
    </recommendedName>
</protein>
<keyword evidence="3" id="KW-0808">Transferase</keyword>
<name>A0A6A6XZX3_9PEZI</name>
<evidence type="ECO:0000256" key="7">
    <source>
        <dbReference type="ARBA" id="ARBA00047899"/>
    </source>
</evidence>
<keyword evidence="11" id="KW-1185">Reference proteome</keyword>
<evidence type="ECO:0000256" key="4">
    <source>
        <dbReference type="ARBA" id="ARBA00022741"/>
    </source>
</evidence>
<gene>
    <name evidence="10 12" type="ORF">BDZ99DRAFT_402048</name>
</gene>
<dbReference type="EMBL" id="MU003725">
    <property type="protein sequence ID" value="KAF2802116.1"/>
    <property type="molecule type" value="Genomic_DNA"/>
</dbReference>
<reference evidence="10 12" key="1">
    <citation type="journal article" date="2020" name="Stud. Mycol.">
        <title>101 Dothideomycetes genomes: a test case for predicting lifestyles and emergence of pathogens.</title>
        <authorList>
            <person name="Haridas S."/>
            <person name="Albert R."/>
            <person name="Binder M."/>
            <person name="Bloem J."/>
            <person name="Labutti K."/>
            <person name="Salamov A."/>
            <person name="Andreopoulos B."/>
            <person name="Baker S."/>
            <person name="Barry K."/>
            <person name="Bills G."/>
            <person name="Bluhm B."/>
            <person name="Cannon C."/>
            <person name="Castanera R."/>
            <person name="Culley D."/>
            <person name="Daum C."/>
            <person name="Ezra D."/>
            <person name="Gonzalez J."/>
            <person name="Henrissat B."/>
            <person name="Kuo A."/>
            <person name="Liang C."/>
            <person name="Lipzen A."/>
            <person name="Lutzoni F."/>
            <person name="Magnuson J."/>
            <person name="Mondo S."/>
            <person name="Nolan M."/>
            <person name="Ohm R."/>
            <person name="Pangilinan J."/>
            <person name="Park H.-J."/>
            <person name="Ramirez L."/>
            <person name="Alfaro M."/>
            <person name="Sun H."/>
            <person name="Tritt A."/>
            <person name="Yoshinaga Y."/>
            <person name="Zwiers L.-H."/>
            <person name="Turgeon B."/>
            <person name="Goodwin S."/>
            <person name="Spatafora J."/>
            <person name="Crous P."/>
            <person name="Grigoriev I."/>
        </authorList>
    </citation>
    <scope>NUCLEOTIDE SEQUENCE</scope>
    <source>
        <strain evidence="10 12">CBS 304.34</strain>
    </source>
</reference>
<evidence type="ECO:0000256" key="3">
    <source>
        <dbReference type="ARBA" id="ARBA00022679"/>
    </source>
</evidence>
<dbReference type="InterPro" id="IPR011009">
    <property type="entry name" value="Kinase-like_dom_sf"/>
</dbReference>
<dbReference type="AlphaFoldDB" id="A0A6A6XZX3"/>
<comment type="catalytic activity">
    <reaction evidence="8">
        <text>L-seryl-[protein] + ATP = O-phospho-L-seryl-[protein] + ADP + H(+)</text>
        <dbReference type="Rhea" id="RHEA:17989"/>
        <dbReference type="Rhea" id="RHEA-COMP:9863"/>
        <dbReference type="Rhea" id="RHEA-COMP:11604"/>
        <dbReference type="ChEBI" id="CHEBI:15378"/>
        <dbReference type="ChEBI" id="CHEBI:29999"/>
        <dbReference type="ChEBI" id="CHEBI:30616"/>
        <dbReference type="ChEBI" id="CHEBI:83421"/>
        <dbReference type="ChEBI" id="CHEBI:456216"/>
        <dbReference type="EC" id="2.7.11.1"/>
    </reaction>
</comment>
<evidence type="ECO:0000313" key="11">
    <source>
        <dbReference type="Proteomes" id="UP000504636"/>
    </source>
</evidence>
<evidence type="ECO:0000313" key="10">
    <source>
        <dbReference type="EMBL" id="KAF2802116.1"/>
    </source>
</evidence>
<proteinExistence type="predicted"/>
<keyword evidence="2" id="KW-0723">Serine/threonine-protein kinase</keyword>
<sequence>MEPTDTLLSLDMSPHDCYYRFRRDFNYISTVIYVHVRDLGIIPQDCQTYGPDVIKELGKAVEVWNQQWTTLTVFRRDGKIQWLQDDWKPHSLPPHVVLKDVPCVNVLDLNVERLLKNRIFKNCPFEFELEYMVRELRAYNMLRERGCTLIPTISAYVFERSDNQIIGFICEEFKGDFAGPDNYAECKRSLLQLHSYGLIHGDLNKFNIIITANGPRFFDLEKSIFDSDIGLSEHEFSRLQEEELNGLEKALRDEEGWGKPWL</sequence>
<keyword evidence="5" id="KW-0418">Kinase</keyword>
<dbReference type="GO" id="GO:0005524">
    <property type="term" value="F:ATP binding"/>
    <property type="evidence" value="ECO:0007669"/>
    <property type="project" value="UniProtKB-KW"/>
</dbReference>
<evidence type="ECO:0000256" key="8">
    <source>
        <dbReference type="ARBA" id="ARBA00048679"/>
    </source>
</evidence>
<evidence type="ECO:0000256" key="1">
    <source>
        <dbReference type="ARBA" id="ARBA00012513"/>
    </source>
</evidence>
<evidence type="ECO:0000256" key="5">
    <source>
        <dbReference type="ARBA" id="ARBA00022777"/>
    </source>
</evidence>
<reference evidence="12" key="3">
    <citation type="submission" date="2025-04" db="UniProtKB">
        <authorList>
            <consortium name="RefSeq"/>
        </authorList>
    </citation>
    <scope>IDENTIFICATION</scope>
    <source>
        <strain evidence="12">CBS 304.34</strain>
    </source>
</reference>
<organism evidence="10">
    <name type="scientific">Mytilinidion resinicola</name>
    <dbReference type="NCBI Taxonomy" id="574789"/>
    <lineage>
        <taxon>Eukaryota</taxon>
        <taxon>Fungi</taxon>
        <taxon>Dikarya</taxon>
        <taxon>Ascomycota</taxon>
        <taxon>Pezizomycotina</taxon>
        <taxon>Dothideomycetes</taxon>
        <taxon>Pleosporomycetidae</taxon>
        <taxon>Mytilinidiales</taxon>
        <taxon>Mytilinidiaceae</taxon>
        <taxon>Mytilinidion</taxon>
    </lineage>
</organism>
<dbReference type="Proteomes" id="UP000504636">
    <property type="component" value="Unplaced"/>
</dbReference>
<dbReference type="SUPFAM" id="SSF56112">
    <property type="entry name" value="Protein kinase-like (PK-like)"/>
    <property type="match status" value="1"/>
</dbReference>
<dbReference type="InterPro" id="IPR018934">
    <property type="entry name" value="RIO_dom"/>
</dbReference>
<feature type="domain" description="RIO-type" evidence="9">
    <location>
        <begin position="193"/>
        <end position="223"/>
    </location>
</feature>
<evidence type="ECO:0000256" key="6">
    <source>
        <dbReference type="ARBA" id="ARBA00022840"/>
    </source>
</evidence>
<keyword evidence="4" id="KW-0547">Nucleotide-binding</keyword>
<dbReference type="Gene3D" id="1.10.510.10">
    <property type="entry name" value="Transferase(Phosphotransferase) domain 1"/>
    <property type="match status" value="1"/>
</dbReference>
<dbReference type="OrthoDB" id="2687876at2759"/>
<evidence type="ECO:0000256" key="2">
    <source>
        <dbReference type="ARBA" id="ARBA00022527"/>
    </source>
</evidence>
<keyword evidence="6" id="KW-0067">ATP-binding</keyword>
<dbReference type="Pfam" id="PF01163">
    <property type="entry name" value="RIO1"/>
    <property type="match status" value="1"/>
</dbReference>
<dbReference type="RefSeq" id="XP_033569080.1">
    <property type="nucleotide sequence ID" value="XM_033716269.1"/>
</dbReference>
<dbReference type="GeneID" id="54457162"/>
<reference evidence="12" key="2">
    <citation type="submission" date="2020-04" db="EMBL/GenBank/DDBJ databases">
        <authorList>
            <consortium name="NCBI Genome Project"/>
        </authorList>
    </citation>
    <scope>NUCLEOTIDE SEQUENCE</scope>
    <source>
        <strain evidence="12">CBS 304.34</strain>
    </source>
</reference>
<accession>A0A6A6XZX3</accession>
<dbReference type="EC" id="2.7.11.1" evidence="1"/>
<comment type="catalytic activity">
    <reaction evidence="7">
        <text>L-threonyl-[protein] + ATP = O-phospho-L-threonyl-[protein] + ADP + H(+)</text>
        <dbReference type="Rhea" id="RHEA:46608"/>
        <dbReference type="Rhea" id="RHEA-COMP:11060"/>
        <dbReference type="Rhea" id="RHEA-COMP:11605"/>
        <dbReference type="ChEBI" id="CHEBI:15378"/>
        <dbReference type="ChEBI" id="CHEBI:30013"/>
        <dbReference type="ChEBI" id="CHEBI:30616"/>
        <dbReference type="ChEBI" id="CHEBI:61977"/>
        <dbReference type="ChEBI" id="CHEBI:456216"/>
        <dbReference type="EC" id="2.7.11.1"/>
    </reaction>
</comment>
<dbReference type="GO" id="GO:0004674">
    <property type="term" value="F:protein serine/threonine kinase activity"/>
    <property type="evidence" value="ECO:0007669"/>
    <property type="project" value="UniProtKB-KW"/>
</dbReference>